<dbReference type="SUPFAM" id="SSF48230">
    <property type="entry name" value="Chondroitin AC/alginate lyase"/>
    <property type="match status" value="1"/>
</dbReference>
<dbReference type="Gene3D" id="1.50.10.100">
    <property type="entry name" value="Chondroitin AC/alginate lyase"/>
    <property type="match status" value="1"/>
</dbReference>
<evidence type="ECO:0000313" key="6">
    <source>
        <dbReference type="EMBL" id="GBF89133.1"/>
    </source>
</evidence>
<protein>
    <recommendedName>
        <fullName evidence="5">Alginate lyase domain-containing protein</fullName>
    </recommendedName>
</protein>
<organism evidence="6 7">
    <name type="scientific">Raphidocelis subcapitata</name>
    <dbReference type="NCBI Taxonomy" id="307507"/>
    <lineage>
        <taxon>Eukaryota</taxon>
        <taxon>Viridiplantae</taxon>
        <taxon>Chlorophyta</taxon>
        <taxon>core chlorophytes</taxon>
        <taxon>Chlorophyceae</taxon>
        <taxon>CS clade</taxon>
        <taxon>Sphaeropleales</taxon>
        <taxon>Selenastraceae</taxon>
        <taxon>Raphidocelis</taxon>
    </lineage>
</organism>
<dbReference type="AlphaFoldDB" id="A0A2V0NUA6"/>
<reference evidence="6 7" key="1">
    <citation type="journal article" date="2018" name="Sci. Rep.">
        <title>Raphidocelis subcapitata (=Pseudokirchneriella subcapitata) provides an insight into genome evolution and environmental adaptations in the Sphaeropleales.</title>
        <authorList>
            <person name="Suzuki S."/>
            <person name="Yamaguchi H."/>
            <person name="Nakajima N."/>
            <person name="Kawachi M."/>
        </authorList>
    </citation>
    <scope>NUCLEOTIDE SEQUENCE [LARGE SCALE GENOMIC DNA]</scope>
    <source>
        <strain evidence="6 7">NIES-35</strain>
    </source>
</reference>
<gene>
    <name evidence="6" type="ORF">Rsub_01850</name>
</gene>
<keyword evidence="1 4" id="KW-0732">Signal</keyword>
<feature type="compositionally biased region" description="Low complexity" evidence="3">
    <location>
        <begin position="787"/>
        <end position="797"/>
    </location>
</feature>
<evidence type="ECO:0000256" key="3">
    <source>
        <dbReference type="SAM" id="MobiDB-lite"/>
    </source>
</evidence>
<evidence type="ECO:0000256" key="1">
    <source>
        <dbReference type="ARBA" id="ARBA00022729"/>
    </source>
</evidence>
<evidence type="ECO:0000256" key="2">
    <source>
        <dbReference type="ARBA" id="ARBA00023239"/>
    </source>
</evidence>
<feature type="signal peptide" evidence="4">
    <location>
        <begin position="1"/>
        <end position="42"/>
    </location>
</feature>
<feature type="chain" id="PRO_5015911584" description="Alginate lyase domain-containing protein" evidence="4">
    <location>
        <begin position="43"/>
        <end position="797"/>
    </location>
</feature>
<dbReference type="GO" id="GO:0016829">
    <property type="term" value="F:lyase activity"/>
    <property type="evidence" value="ECO:0007669"/>
    <property type="project" value="UniProtKB-KW"/>
</dbReference>
<feature type="compositionally biased region" description="Gly residues" evidence="3">
    <location>
        <begin position="712"/>
        <end position="727"/>
    </location>
</feature>
<feature type="domain" description="Alginate lyase" evidence="5">
    <location>
        <begin position="313"/>
        <end position="534"/>
    </location>
</feature>
<accession>A0A2V0NUA6</accession>
<evidence type="ECO:0000313" key="7">
    <source>
        <dbReference type="Proteomes" id="UP000247498"/>
    </source>
</evidence>
<evidence type="ECO:0000259" key="5">
    <source>
        <dbReference type="Pfam" id="PF05426"/>
    </source>
</evidence>
<sequence length="797" mass="84561">MAAGAAGEHGRRRAARPMRCESLLPALCGLLVLAPLLPAVRAGRGDEMPQVLPEECSSEWQRVMCAELAAAPGPALQSCCAAHAPKPRAAAPPAGAAAPVWKRPGQRGRDYVPRGDLGPFGVVGAAGRAKIDWLFGNCTDLKFALVPAFQRDELYQTQTDIVRWAIPALPRGAIARVKAAALAAASPERAVAVRRLRAVANAGRFDLDSGFLHPAGFAGPAELVLMRTRLAANSSLTLKALDSLLTGRGVPPKVVGSNGWAPPTGTPAAGHGGPFPMQVFKADWGGWAVDPQKTCPLNYPKDAPLNQCGHYALVEMDGAMSYKYALAHAATGDERYALRAAEALRAWSEANVHFGLNDRNGPLEAAWALGAMARSMDMLRATWPGFNATEHLAPFQGWVDSVLMKQLDYFVSVNTYLLQGRDTARTRLHYGNWAASVADAMMAYGVLTDDRARYQKGVTIYRAVVDSYFKWGRGQWARGRIVGESTETLRDVYHTLFAVGSLMQAAETAWGQNEDLYSENDAALAAALELHARIINAYEDGDEAALPSGFKFFESMPDPPKGCAWSWSIETQGWTAYNKTGSKNKCGELKDGFKYLLGITYLPTGFELGYNHFSGRLGIKMPETARLLSRHPVDWFAFCWGLGTLTHADTARDLWRAGITEASLCEPRVRGGPGLGRSTGGSGGGSGAAAGGGRRAGGKKEGGGGRSRAGDRGGGAAAEGRAGGGAQGKRKAPKPGPAAVKSLTVETVSVKVLTVATAEIRKSHAPAKTAKGRREAPAAGEKHPDAAGRAPRPALLL</sequence>
<feature type="region of interest" description="Disordered" evidence="3">
    <location>
        <begin position="756"/>
        <end position="797"/>
    </location>
</feature>
<evidence type="ECO:0000256" key="4">
    <source>
        <dbReference type="SAM" id="SignalP"/>
    </source>
</evidence>
<comment type="caution">
    <text evidence="6">The sequence shown here is derived from an EMBL/GenBank/DDBJ whole genome shotgun (WGS) entry which is preliminary data.</text>
</comment>
<dbReference type="EMBL" id="BDRX01000008">
    <property type="protein sequence ID" value="GBF89133.1"/>
    <property type="molecule type" value="Genomic_DNA"/>
</dbReference>
<keyword evidence="2" id="KW-0456">Lyase</keyword>
<dbReference type="OrthoDB" id="5302720at2759"/>
<dbReference type="InterPro" id="IPR008397">
    <property type="entry name" value="Alginate_lyase_dom"/>
</dbReference>
<feature type="region of interest" description="Disordered" evidence="3">
    <location>
        <begin position="666"/>
        <end position="740"/>
    </location>
</feature>
<feature type="compositionally biased region" description="Basic and acidic residues" evidence="3">
    <location>
        <begin position="698"/>
        <end position="711"/>
    </location>
</feature>
<name>A0A2V0NUA6_9CHLO</name>
<dbReference type="Pfam" id="PF05426">
    <property type="entry name" value="Alginate_lyase"/>
    <property type="match status" value="1"/>
</dbReference>
<dbReference type="Proteomes" id="UP000247498">
    <property type="component" value="Unassembled WGS sequence"/>
</dbReference>
<dbReference type="STRING" id="307507.A0A2V0NUA6"/>
<feature type="compositionally biased region" description="Gly residues" evidence="3">
    <location>
        <begin position="671"/>
        <end position="695"/>
    </location>
</feature>
<keyword evidence="7" id="KW-1185">Reference proteome</keyword>
<dbReference type="InParanoid" id="A0A2V0NUA6"/>
<dbReference type="InterPro" id="IPR008929">
    <property type="entry name" value="Chondroitin_lyas"/>
</dbReference>
<proteinExistence type="predicted"/>
<feature type="compositionally biased region" description="Basic and acidic residues" evidence="3">
    <location>
        <begin position="772"/>
        <end position="786"/>
    </location>
</feature>